<comment type="caution">
    <text evidence="1">The sequence shown here is derived from an EMBL/GenBank/DDBJ whole genome shotgun (WGS) entry which is preliminary data.</text>
</comment>
<evidence type="ECO:0000313" key="2">
    <source>
        <dbReference type="Proteomes" id="UP000646833"/>
    </source>
</evidence>
<dbReference type="Proteomes" id="UP000646833">
    <property type="component" value="Unassembled WGS sequence"/>
</dbReference>
<sequence length="151" mass="16627">MVDSSEGSAPPDNLSDTLIQRIDALGLPELKSVLSYVERRIEALRTPIEEEIEATAAGEVLKIEDHGAYALVRKHPPNPEGPGVNTDRVSLYHVRREHRMDGTESLHWAYLGDVHNAQQIRCGSCGGILDKEASVCPHCGAENPKYTETEE</sequence>
<accession>A0A830ECX3</accession>
<organism evidence="1 2">
    <name type="scientific">Haloferax sulfurifontis</name>
    <dbReference type="NCBI Taxonomy" id="255616"/>
    <lineage>
        <taxon>Archaea</taxon>
        <taxon>Methanobacteriati</taxon>
        <taxon>Methanobacteriota</taxon>
        <taxon>Stenosarchaea group</taxon>
        <taxon>Halobacteria</taxon>
        <taxon>Halobacteriales</taxon>
        <taxon>Haloferacaceae</taxon>
        <taxon>Haloferax</taxon>
    </lineage>
</organism>
<evidence type="ECO:0000313" key="1">
    <source>
        <dbReference type="EMBL" id="GGC70846.1"/>
    </source>
</evidence>
<reference evidence="1" key="2">
    <citation type="submission" date="2020-09" db="EMBL/GenBank/DDBJ databases">
        <authorList>
            <person name="Sun Q."/>
            <person name="Sedlacek I."/>
        </authorList>
    </citation>
    <scope>NUCLEOTIDE SEQUENCE</scope>
    <source>
        <strain evidence="1">CCM 7217</strain>
    </source>
</reference>
<gene>
    <name evidence="1" type="ORF">GCM10007209_35940</name>
</gene>
<proteinExistence type="predicted"/>
<protein>
    <submittedName>
        <fullName evidence="1">Uncharacterized protein</fullName>
    </submittedName>
</protein>
<dbReference type="RefSeq" id="WP_229722734.1">
    <property type="nucleotide sequence ID" value="NZ_BMCI01000008.1"/>
</dbReference>
<dbReference type="EMBL" id="BMCI01000008">
    <property type="protein sequence ID" value="GGC70846.1"/>
    <property type="molecule type" value="Genomic_DNA"/>
</dbReference>
<dbReference type="AlphaFoldDB" id="A0A830ECX3"/>
<reference evidence="1" key="1">
    <citation type="journal article" date="2014" name="Int. J. Syst. Evol. Microbiol.">
        <title>Complete genome sequence of Corynebacterium casei LMG S-19264T (=DSM 44701T), isolated from a smear-ripened cheese.</title>
        <authorList>
            <consortium name="US DOE Joint Genome Institute (JGI-PGF)"/>
            <person name="Walter F."/>
            <person name="Albersmeier A."/>
            <person name="Kalinowski J."/>
            <person name="Ruckert C."/>
        </authorList>
    </citation>
    <scope>NUCLEOTIDE SEQUENCE</scope>
    <source>
        <strain evidence="1">CCM 7217</strain>
    </source>
</reference>
<name>A0A830ECX3_9EURY</name>